<dbReference type="PANTHER" id="PTHR31350:SF27">
    <property type="entry name" value="HEMIMETHYLATED DNA-BINDING DOMAIN-CONTAINING PROTEIN"/>
    <property type="match status" value="1"/>
</dbReference>
<dbReference type="PROSITE" id="PS50181">
    <property type="entry name" value="FBOX"/>
    <property type="match status" value="1"/>
</dbReference>
<dbReference type="InterPro" id="IPR036623">
    <property type="entry name" value="Hemimethylated_DNA-bd_sf"/>
</dbReference>
<dbReference type="Pfam" id="PF13369">
    <property type="entry name" value="Transglut_core2"/>
    <property type="match status" value="1"/>
</dbReference>
<evidence type="ECO:0000313" key="3">
    <source>
        <dbReference type="Proteomes" id="UP000248349"/>
    </source>
</evidence>
<reference evidence="2 3" key="1">
    <citation type="submission" date="2016-12" db="EMBL/GenBank/DDBJ databases">
        <title>The genomes of Aspergillus section Nigri reveals drivers in fungal speciation.</title>
        <authorList>
            <consortium name="DOE Joint Genome Institute"/>
            <person name="Vesth T.C."/>
            <person name="Nybo J."/>
            <person name="Theobald S."/>
            <person name="Brandl J."/>
            <person name="Frisvad J.C."/>
            <person name="Nielsen K.F."/>
            <person name="Lyhne E.K."/>
            <person name="Kogle M.E."/>
            <person name="Kuo A."/>
            <person name="Riley R."/>
            <person name="Clum A."/>
            <person name="Nolan M."/>
            <person name="Lipzen A."/>
            <person name="Salamov A."/>
            <person name="Henrissat B."/>
            <person name="Wiebenga A."/>
            <person name="De Vries R.P."/>
            <person name="Grigoriev I.V."/>
            <person name="Mortensen U.H."/>
            <person name="Andersen M.R."/>
            <person name="Baker S.E."/>
        </authorList>
    </citation>
    <scope>NUCLEOTIDE SEQUENCE [LARGE SCALE GENOMIC DNA]</scope>
    <source>
        <strain evidence="2 3">JOP 1030-1</strain>
    </source>
</reference>
<accession>A0A318ZCE5</accession>
<dbReference type="InterPro" id="IPR011722">
    <property type="entry name" value="Hemimethylated_DNA-bd_dom"/>
</dbReference>
<dbReference type="PANTHER" id="PTHR31350">
    <property type="entry name" value="SI:DKEY-261L7.2"/>
    <property type="match status" value="1"/>
</dbReference>
<dbReference type="GO" id="GO:0003677">
    <property type="term" value="F:DNA binding"/>
    <property type="evidence" value="ECO:0007669"/>
    <property type="project" value="InterPro"/>
</dbReference>
<dbReference type="InterPro" id="IPR036047">
    <property type="entry name" value="F-box-like_dom_sf"/>
</dbReference>
<evidence type="ECO:0000313" key="2">
    <source>
        <dbReference type="EMBL" id="PYH41160.1"/>
    </source>
</evidence>
<dbReference type="SUPFAM" id="SSF141255">
    <property type="entry name" value="YccV-like"/>
    <property type="match status" value="1"/>
</dbReference>
<organism evidence="2 3">
    <name type="scientific">Aspergillus saccharolyticus JOP 1030-1</name>
    <dbReference type="NCBI Taxonomy" id="1450539"/>
    <lineage>
        <taxon>Eukaryota</taxon>
        <taxon>Fungi</taxon>
        <taxon>Dikarya</taxon>
        <taxon>Ascomycota</taxon>
        <taxon>Pezizomycotina</taxon>
        <taxon>Eurotiomycetes</taxon>
        <taxon>Eurotiomycetidae</taxon>
        <taxon>Eurotiales</taxon>
        <taxon>Aspergillaceae</taxon>
        <taxon>Aspergillus</taxon>
        <taxon>Aspergillus subgen. Circumdati</taxon>
    </lineage>
</organism>
<dbReference type="NCBIfam" id="TIGR02097">
    <property type="entry name" value="yccV"/>
    <property type="match status" value="1"/>
</dbReference>
<dbReference type="Proteomes" id="UP000248349">
    <property type="component" value="Unassembled WGS sequence"/>
</dbReference>
<proteinExistence type="predicted"/>
<dbReference type="Gene3D" id="1.20.1280.50">
    <property type="match status" value="1"/>
</dbReference>
<dbReference type="Pfam" id="PF08755">
    <property type="entry name" value="YccV-like"/>
    <property type="match status" value="1"/>
</dbReference>
<dbReference type="GeneID" id="37075000"/>
<dbReference type="SMART" id="SM00992">
    <property type="entry name" value="YccV-like"/>
    <property type="match status" value="1"/>
</dbReference>
<dbReference type="Pfam" id="PF12937">
    <property type="entry name" value="F-box-like"/>
    <property type="match status" value="1"/>
</dbReference>
<dbReference type="SUPFAM" id="SSF81383">
    <property type="entry name" value="F-box domain"/>
    <property type="match status" value="1"/>
</dbReference>
<dbReference type="STRING" id="1450539.A0A318ZCE5"/>
<protein>
    <submittedName>
        <fullName evidence="2">YccV-like-domain-containing protein</fullName>
    </submittedName>
</protein>
<keyword evidence="3" id="KW-1185">Reference proteome</keyword>
<sequence length="581" mass="66342">MVLSLDCLPEELLQHILHYCQPYTTATLEQTARRFRGVTNEPALWRHYCLSNFEFWAPEHELPRRLAAPISGTDWKRLYILKHTSYRATSRLLDSIICSQVGRIQKFQAITDLGFDAKDALSHNLLVRSKADDQLARRYYAGAVLSCLHRSFAIREWAKLRSGEQVSLSRALAAFDLFICESGFGSLEEVISRLDQIIPMLVANYPEVHLKTSRDKARTIARFLRANNLTGIEPGRGYHCLDHNFIGVSLKDPSHNSLPLVSAAIYCHVAQGLGLDARPCGFPFHVHVIVTPPVGFDIDDQEVEAGTRGPPIYMDPFRSDEETPVADLQHQLNFLGASAAEEAMFLGDSEISEIVLRCSKNILNSLQRGSNSRHARSASVDLVSAKYAALWSYILLSDPARPIELRQNLPWLMELLAMEFPADINMVEQFITPLFDGTAEYNHILESLHVMRAVDSIPREIKRRSPQDDRVKYRIGQVCRHRRYAYSAIITGWDVECGAGEQWMRRMEVDRLQDGRHQSFYRVLVDDRSVRYVAEENIEPIITELMDLPHTLVAIAGRYFKRWDSNRRVFVSNIKDEYPDD</sequence>
<gene>
    <name evidence="2" type="ORF">BP01DRAFT_349942</name>
</gene>
<feature type="domain" description="F-box" evidence="1">
    <location>
        <begin position="2"/>
        <end position="48"/>
    </location>
</feature>
<dbReference type="Gene3D" id="2.30.30.390">
    <property type="entry name" value="Hemimethylated DNA-binding domain"/>
    <property type="match status" value="1"/>
</dbReference>
<dbReference type="InterPro" id="IPR032698">
    <property type="entry name" value="SirB1_N"/>
</dbReference>
<dbReference type="InterPro" id="IPR001810">
    <property type="entry name" value="F-box_dom"/>
</dbReference>
<dbReference type="AlphaFoldDB" id="A0A318ZCE5"/>
<dbReference type="EMBL" id="KZ821269">
    <property type="protein sequence ID" value="PYH41160.1"/>
    <property type="molecule type" value="Genomic_DNA"/>
</dbReference>
<dbReference type="OrthoDB" id="28868at2759"/>
<dbReference type="RefSeq" id="XP_025427142.1">
    <property type="nucleotide sequence ID" value="XM_025573772.1"/>
</dbReference>
<evidence type="ECO:0000259" key="1">
    <source>
        <dbReference type="PROSITE" id="PS50181"/>
    </source>
</evidence>
<name>A0A318ZCE5_9EURO</name>